<evidence type="ECO:0000256" key="2">
    <source>
        <dbReference type="PROSITE-ProRule" id="PRU00192"/>
    </source>
</evidence>
<feature type="region of interest" description="Disordered" evidence="4">
    <location>
        <begin position="150"/>
        <end position="209"/>
    </location>
</feature>
<evidence type="ECO:0000259" key="7">
    <source>
        <dbReference type="PROSITE" id="PS50200"/>
    </source>
</evidence>
<feature type="domain" description="SH3" evidence="5">
    <location>
        <begin position="411"/>
        <end position="491"/>
    </location>
</feature>
<dbReference type="GO" id="GO:0007165">
    <property type="term" value="P:signal transduction"/>
    <property type="evidence" value="ECO:0007669"/>
    <property type="project" value="InterPro"/>
</dbReference>
<evidence type="ECO:0000256" key="4">
    <source>
        <dbReference type="SAM" id="MobiDB-lite"/>
    </source>
</evidence>
<dbReference type="InterPro" id="IPR036028">
    <property type="entry name" value="SH3-like_dom_sf"/>
</dbReference>
<dbReference type="InterPro" id="IPR013761">
    <property type="entry name" value="SAM/pointed_sf"/>
</dbReference>
<keyword evidence="1 2" id="KW-0728">SH3 domain</keyword>
<dbReference type="PROSITE" id="PS50200">
    <property type="entry name" value="RA"/>
    <property type="match status" value="1"/>
</dbReference>
<dbReference type="SUPFAM" id="SSF50044">
    <property type="entry name" value="SH3-domain"/>
    <property type="match status" value="2"/>
</dbReference>
<dbReference type="SMART" id="SM00326">
    <property type="entry name" value="SH3"/>
    <property type="match status" value="2"/>
</dbReference>
<dbReference type="Gene3D" id="2.30.30.40">
    <property type="entry name" value="SH3 Domains"/>
    <property type="match status" value="1"/>
</dbReference>
<keyword evidence="3" id="KW-0175">Coiled coil</keyword>
<dbReference type="PROSITE" id="PS50105">
    <property type="entry name" value="SAM_DOMAIN"/>
    <property type="match status" value="1"/>
</dbReference>
<dbReference type="SMART" id="SM00454">
    <property type="entry name" value="SAM"/>
    <property type="match status" value="1"/>
</dbReference>
<dbReference type="Proteomes" id="UP001214603">
    <property type="component" value="Chromosome 1"/>
</dbReference>
<dbReference type="EMBL" id="CP119934">
    <property type="protein sequence ID" value="WFD01515.1"/>
    <property type="molecule type" value="Genomic_DNA"/>
</dbReference>
<name>A0AAF0DXQ6_9BASI</name>
<dbReference type="Gene3D" id="1.10.150.50">
    <property type="entry name" value="Transcription Factor, Ets-1"/>
    <property type="match status" value="1"/>
</dbReference>
<dbReference type="Pfam" id="PF00536">
    <property type="entry name" value="SAM_1"/>
    <property type="match status" value="1"/>
</dbReference>
<feature type="domain" description="SAM" evidence="6">
    <location>
        <begin position="11"/>
        <end position="74"/>
    </location>
</feature>
<gene>
    <name evidence="8" type="ORF">MOBT1_000181</name>
</gene>
<evidence type="ECO:0000259" key="5">
    <source>
        <dbReference type="PROSITE" id="PS50002"/>
    </source>
</evidence>
<evidence type="ECO:0000256" key="1">
    <source>
        <dbReference type="ARBA" id="ARBA00022443"/>
    </source>
</evidence>
<dbReference type="Gene3D" id="3.10.20.90">
    <property type="entry name" value="Phosphatidylinositol 3-kinase Catalytic Subunit, Chain A, domain 1"/>
    <property type="match status" value="1"/>
</dbReference>
<feature type="compositionally biased region" description="Low complexity" evidence="4">
    <location>
        <begin position="169"/>
        <end position="183"/>
    </location>
</feature>
<protein>
    <submittedName>
        <fullName evidence="8">Uncharacterized protein</fullName>
    </submittedName>
</protein>
<feature type="coiled-coil region" evidence="3">
    <location>
        <begin position="103"/>
        <end position="130"/>
    </location>
</feature>
<organism evidence="8 9">
    <name type="scientific">Malassezia obtusa</name>
    <dbReference type="NCBI Taxonomy" id="76774"/>
    <lineage>
        <taxon>Eukaryota</taxon>
        <taxon>Fungi</taxon>
        <taxon>Dikarya</taxon>
        <taxon>Basidiomycota</taxon>
        <taxon>Ustilaginomycotina</taxon>
        <taxon>Malasseziomycetes</taxon>
        <taxon>Malasseziales</taxon>
        <taxon>Malasseziaceae</taxon>
        <taxon>Malassezia</taxon>
    </lineage>
</organism>
<dbReference type="InterPro" id="IPR000159">
    <property type="entry name" value="RA_dom"/>
</dbReference>
<dbReference type="Pfam" id="PF00788">
    <property type="entry name" value="RA"/>
    <property type="match status" value="1"/>
</dbReference>
<evidence type="ECO:0000256" key="3">
    <source>
        <dbReference type="SAM" id="Coils"/>
    </source>
</evidence>
<dbReference type="InterPro" id="IPR001660">
    <property type="entry name" value="SAM"/>
</dbReference>
<sequence length="624" mass="68404">MERPPLDVRVWSPPLVVEWLQQFELGQYAPQFLENDIDGEALVLLDDESLRDLGVASIGHRMTLLSEIFSLKQAHGIQIEPGDWVPQNYEAPTQEAPPWHAQLQERDERIAALEARVAQLSASLLRLREDVIGLARATDKPDAVQQAALLDTPQGPPSSRALGLIPGHTTSPRATASAPAANATPPPGRPTTRGRGWPDATPPPRRLNTAESLSLSPLRPPVGVAPPVPHVGSLAPIADAVAHMLQASGAEVRVLPSDEPVTIDDTTQMLLALALRKYGVRDAWHEFALLVHSASTERCLTYEEKPLLLLQKLRESGTQPWFVVRHLRDVESPIALAEKKLQLRRRDAGRQSKNEAMRLRAALLDPDEPRASERVVSVSQYRLRAAPDAEQTLQNARILGPAATVPLPSAAAQTYALAIYPYESEREDEFDVRAGDAFIVLAKAKGWWALRRDSLADGHGDVYLPSDLGERRAVEVWTGWVPAGCLLETSRPIADLLFAHTGGALAAATRYARTAATETAPRRTLRQELIHAPLPLAIVLSSGTHGTMLAPFDAPDGTLHLVANERLRVFKRYNHWSYCIVDGPSQARGWVPSWFISRKPSAQEPRTMSAGEVQSRRTKPGGRA</sequence>
<proteinExistence type="predicted"/>
<reference evidence="8" key="1">
    <citation type="submission" date="2023-03" db="EMBL/GenBank/DDBJ databases">
        <title>Mating type loci evolution in Malassezia.</title>
        <authorList>
            <person name="Coelho M.A."/>
        </authorList>
    </citation>
    <scope>NUCLEOTIDE SEQUENCE</scope>
    <source>
        <strain evidence="8">CBS 7876</strain>
    </source>
</reference>
<dbReference type="InterPro" id="IPR001452">
    <property type="entry name" value="SH3_domain"/>
</dbReference>
<dbReference type="PROSITE" id="PS50002">
    <property type="entry name" value="SH3"/>
    <property type="match status" value="1"/>
</dbReference>
<feature type="region of interest" description="Disordered" evidence="4">
    <location>
        <begin position="601"/>
        <end position="624"/>
    </location>
</feature>
<dbReference type="SUPFAM" id="SSF47769">
    <property type="entry name" value="SAM/Pointed domain"/>
    <property type="match status" value="1"/>
</dbReference>
<evidence type="ECO:0000259" key="6">
    <source>
        <dbReference type="PROSITE" id="PS50105"/>
    </source>
</evidence>
<evidence type="ECO:0000313" key="8">
    <source>
        <dbReference type="EMBL" id="WFD01515.1"/>
    </source>
</evidence>
<dbReference type="Pfam" id="PF00018">
    <property type="entry name" value="SH3_1"/>
    <property type="match status" value="1"/>
</dbReference>
<dbReference type="AlphaFoldDB" id="A0AAF0DXQ6"/>
<feature type="domain" description="Ras-associating" evidence="7">
    <location>
        <begin position="261"/>
        <end position="329"/>
    </location>
</feature>
<keyword evidence="9" id="KW-1185">Reference proteome</keyword>
<evidence type="ECO:0000313" key="9">
    <source>
        <dbReference type="Proteomes" id="UP001214603"/>
    </source>
</evidence>
<accession>A0AAF0DXQ6</accession>